<feature type="compositionally biased region" description="Basic and acidic residues" evidence="1">
    <location>
        <begin position="73"/>
        <end position="82"/>
    </location>
</feature>
<evidence type="ECO:0000313" key="2">
    <source>
        <dbReference type="EMBL" id="KAF7392416.1"/>
    </source>
</evidence>
<sequence length="99" mass="11756">MQYNYDQCPYSLTALLINAVAFCNNIVVKNFERTLLERTSIVEIRNDKKSLREINDDSKKENLLIRAVVVVEEEKKEENEKEKEEEEEEEEKEGEEEED</sequence>
<comment type="caution">
    <text evidence="2">The sequence shown here is derived from an EMBL/GenBank/DDBJ whole genome shotgun (WGS) entry which is preliminary data.</text>
</comment>
<feature type="region of interest" description="Disordered" evidence="1">
    <location>
        <begin position="73"/>
        <end position="99"/>
    </location>
</feature>
<proteinExistence type="predicted"/>
<organism evidence="2 3">
    <name type="scientific">Vespula pensylvanica</name>
    <name type="common">Western yellow jacket</name>
    <name type="synonym">Wasp</name>
    <dbReference type="NCBI Taxonomy" id="30213"/>
    <lineage>
        <taxon>Eukaryota</taxon>
        <taxon>Metazoa</taxon>
        <taxon>Ecdysozoa</taxon>
        <taxon>Arthropoda</taxon>
        <taxon>Hexapoda</taxon>
        <taxon>Insecta</taxon>
        <taxon>Pterygota</taxon>
        <taxon>Neoptera</taxon>
        <taxon>Endopterygota</taxon>
        <taxon>Hymenoptera</taxon>
        <taxon>Apocrita</taxon>
        <taxon>Aculeata</taxon>
        <taxon>Vespoidea</taxon>
        <taxon>Vespidae</taxon>
        <taxon>Vespinae</taxon>
        <taxon>Vespula</taxon>
    </lineage>
</organism>
<name>A0A834JVQ9_VESPE</name>
<reference evidence="2" key="1">
    <citation type="journal article" date="2020" name="G3 (Bethesda)">
        <title>High-Quality Assemblies for Three Invasive Social Wasps from the &lt;i&gt;Vespula&lt;/i&gt; Genus.</title>
        <authorList>
            <person name="Harrop T.W.R."/>
            <person name="Guhlin J."/>
            <person name="McLaughlin G.M."/>
            <person name="Permina E."/>
            <person name="Stockwell P."/>
            <person name="Gilligan J."/>
            <person name="Le Lec M.F."/>
            <person name="Gruber M.A.M."/>
            <person name="Quinn O."/>
            <person name="Lovegrove M."/>
            <person name="Duncan E.J."/>
            <person name="Remnant E.J."/>
            <person name="Van Eeckhoven J."/>
            <person name="Graham B."/>
            <person name="Knapp R.A."/>
            <person name="Langford K.W."/>
            <person name="Kronenberg Z."/>
            <person name="Press M.O."/>
            <person name="Eacker S.M."/>
            <person name="Wilson-Rankin E.E."/>
            <person name="Purcell J."/>
            <person name="Lester P.J."/>
            <person name="Dearden P.K."/>
        </authorList>
    </citation>
    <scope>NUCLEOTIDE SEQUENCE</scope>
    <source>
        <strain evidence="2">Volc-1</strain>
    </source>
</reference>
<dbReference type="AlphaFoldDB" id="A0A834JVQ9"/>
<dbReference type="Proteomes" id="UP000600918">
    <property type="component" value="Unassembled WGS sequence"/>
</dbReference>
<protein>
    <submittedName>
        <fullName evidence="2">Uncharacterized protein</fullName>
    </submittedName>
</protein>
<evidence type="ECO:0000313" key="3">
    <source>
        <dbReference type="Proteomes" id="UP000600918"/>
    </source>
</evidence>
<feature type="compositionally biased region" description="Acidic residues" evidence="1">
    <location>
        <begin position="83"/>
        <end position="99"/>
    </location>
</feature>
<keyword evidence="3" id="KW-1185">Reference proteome</keyword>
<accession>A0A834JVQ9</accession>
<gene>
    <name evidence="2" type="ORF">H0235_017415</name>
</gene>
<dbReference type="EMBL" id="JACSDY010000022">
    <property type="protein sequence ID" value="KAF7392416.1"/>
    <property type="molecule type" value="Genomic_DNA"/>
</dbReference>
<evidence type="ECO:0000256" key="1">
    <source>
        <dbReference type="SAM" id="MobiDB-lite"/>
    </source>
</evidence>